<dbReference type="SMART" id="SM00369">
    <property type="entry name" value="LRR_TYP"/>
    <property type="match status" value="3"/>
</dbReference>
<dbReference type="PANTHER" id="PTHR24366">
    <property type="entry name" value="IG(IMMUNOGLOBULIN) AND LRR(LEUCINE RICH REPEAT) DOMAINS"/>
    <property type="match status" value="1"/>
</dbReference>
<evidence type="ECO:0000256" key="4">
    <source>
        <dbReference type="SAM" id="MobiDB-lite"/>
    </source>
</evidence>
<organism evidence="5">
    <name type="scientific">Anopheles darlingi</name>
    <name type="common">Mosquito</name>
    <dbReference type="NCBI Taxonomy" id="43151"/>
    <lineage>
        <taxon>Eukaryota</taxon>
        <taxon>Metazoa</taxon>
        <taxon>Ecdysozoa</taxon>
        <taxon>Arthropoda</taxon>
        <taxon>Hexapoda</taxon>
        <taxon>Insecta</taxon>
        <taxon>Pterygota</taxon>
        <taxon>Neoptera</taxon>
        <taxon>Endopterygota</taxon>
        <taxon>Diptera</taxon>
        <taxon>Nematocera</taxon>
        <taxon>Culicoidea</taxon>
        <taxon>Culicidae</taxon>
        <taxon>Anophelinae</taxon>
        <taxon>Anopheles</taxon>
    </lineage>
</organism>
<evidence type="ECO:0000313" key="5">
    <source>
        <dbReference type="EMBL" id="MBW70581.1"/>
    </source>
</evidence>
<dbReference type="VEuPathDB" id="VectorBase:ADAR2_011412"/>
<dbReference type="PROSITE" id="PS51155">
    <property type="entry name" value="CHIT_BIND_RR_2"/>
    <property type="match status" value="4"/>
</dbReference>
<feature type="compositionally biased region" description="Low complexity" evidence="4">
    <location>
        <begin position="444"/>
        <end position="453"/>
    </location>
</feature>
<dbReference type="VEuPathDB" id="VectorBase:ADAR2_000711"/>
<feature type="region of interest" description="Disordered" evidence="4">
    <location>
        <begin position="204"/>
        <end position="237"/>
    </location>
</feature>
<feature type="compositionally biased region" description="Polar residues" evidence="4">
    <location>
        <begin position="1269"/>
        <end position="1293"/>
    </location>
</feature>
<keyword evidence="2" id="KW-0677">Repeat</keyword>
<dbReference type="Pfam" id="PF13855">
    <property type="entry name" value="LRR_8"/>
    <property type="match status" value="1"/>
</dbReference>
<feature type="compositionally biased region" description="Polar residues" evidence="4">
    <location>
        <begin position="1230"/>
        <end position="1246"/>
    </location>
</feature>
<feature type="region of interest" description="Disordered" evidence="4">
    <location>
        <begin position="275"/>
        <end position="498"/>
    </location>
</feature>
<feature type="compositionally biased region" description="Basic residues" evidence="4">
    <location>
        <begin position="88"/>
        <end position="99"/>
    </location>
</feature>
<feature type="region of interest" description="Disordered" evidence="4">
    <location>
        <begin position="564"/>
        <end position="593"/>
    </location>
</feature>
<protein>
    <submittedName>
        <fullName evidence="5">Uncharacterized protein</fullName>
    </submittedName>
</protein>
<reference evidence="5" key="1">
    <citation type="submission" date="2018-01" db="EMBL/GenBank/DDBJ databases">
        <title>An insight into the sialome of Amazonian anophelines.</title>
        <authorList>
            <person name="Ribeiro J.M."/>
            <person name="Scarpassa V."/>
            <person name="Calvo E."/>
        </authorList>
    </citation>
    <scope>NUCLEOTIDE SEQUENCE</scope>
</reference>
<name>A0A2M4CZD8_ANODA</name>
<dbReference type="VEuPathDB" id="VectorBase:ADAR2_011967"/>
<keyword evidence="1" id="KW-0433">Leucine-rich repeat</keyword>
<proteinExistence type="predicted"/>
<dbReference type="InterPro" id="IPR003591">
    <property type="entry name" value="Leu-rich_rpt_typical-subtyp"/>
</dbReference>
<accession>A0A2M4CZD8</accession>
<feature type="compositionally biased region" description="Polar residues" evidence="4">
    <location>
        <begin position="928"/>
        <end position="938"/>
    </location>
</feature>
<feature type="compositionally biased region" description="Low complexity" evidence="4">
    <location>
        <begin position="380"/>
        <end position="398"/>
    </location>
</feature>
<evidence type="ECO:0000256" key="2">
    <source>
        <dbReference type="ARBA" id="ARBA00022737"/>
    </source>
</evidence>
<feature type="compositionally biased region" description="Low complexity" evidence="4">
    <location>
        <begin position="1644"/>
        <end position="1656"/>
    </location>
</feature>
<feature type="compositionally biased region" description="Basic residues" evidence="4">
    <location>
        <begin position="999"/>
        <end position="1011"/>
    </location>
</feature>
<keyword evidence="3" id="KW-0193">Cuticle</keyword>
<feature type="region of interest" description="Disordered" evidence="4">
    <location>
        <begin position="1554"/>
        <end position="1663"/>
    </location>
</feature>
<dbReference type="VEuPathDB" id="VectorBase:ADAC003298"/>
<feature type="region of interest" description="Disordered" evidence="4">
    <location>
        <begin position="1150"/>
        <end position="1308"/>
    </location>
</feature>
<dbReference type="GO" id="GO:0042302">
    <property type="term" value="F:structural constituent of cuticle"/>
    <property type="evidence" value="ECO:0007669"/>
    <property type="project" value="UniProtKB-UniRule"/>
</dbReference>
<feature type="compositionally biased region" description="Polar residues" evidence="4">
    <location>
        <begin position="1186"/>
        <end position="1200"/>
    </location>
</feature>
<dbReference type="InterPro" id="IPR000618">
    <property type="entry name" value="Insect_cuticle"/>
</dbReference>
<dbReference type="Pfam" id="PF00379">
    <property type="entry name" value="Chitin_bind_4"/>
    <property type="match status" value="5"/>
</dbReference>
<dbReference type="EMBL" id="GGFL01006403">
    <property type="protein sequence ID" value="MBW70581.1"/>
    <property type="molecule type" value="Transcribed_RNA"/>
</dbReference>
<dbReference type="InterPro" id="IPR001611">
    <property type="entry name" value="Leu-rich_rpt"/>
</dbReference>
<feature type="compositionally biased region" description="Low complexity" evidence="4">
    <location>
        <begin position="977"/>
        <end position="987"/>
    </location>
</feature>
<evidence type="ECO:0000256" key="1">
    <source>
        <dbReference type="ARBA" id="ARBA00022614"/>
    </source>
</evidence>
<dbReference type="InterPro" id="IPR032675">
    <property type="entry name" value="LRR_dom_sf"/>
</dbReference>
<feature type="compositionally biased region" description="Polar residues" evidence="4">
    <location>
        <begin position="1581"/>
        <end position="1590"/>
    </location>
</feature>
<feature type="compositionally biased region" description="Polar residues" evidence="4">
    <location>
        <begin position="1604"/>
        <end position="1615"/>
    </location>
</feature>
<feature type="compositionally biased region" description="Polar residues" evidence="4">
    <location>
        <begin position="293"/>
        <end position="303"/>
    </location>
</feature>
<feature type="compositionally biased region" description="Basic and acidic residues" evidence="4">
    <location>
        <begin position="890"/>
        <end position="911"/>
    </location>
</feature>
<dbReference type="PROSITE" id="PS51450">
    <property type="entry name" value="LRR"/>
    <property type="match status" value="2"/>
</dbReference>
<evidence type="ECO:0000256" key="3">
    <source>
        <dbReference type="PROSITE-ProRule" id="PRU00497"/>
    </source>
</evidence>
<dbReference type="Gene3D" id="3.80.10.10">
    <property type="entry name" value="Ribonuclease Inhibitor"/>
    <property type="match status" value="2"/>
</dbReference>
<dbReference type="PANTHER" id="PTHR24366:SF96">
    <property type="entry name" value="LEUCINE RICH REPEAT CONTAINING 53"/>
    <property type="match status" value="1"/>
</dbReference>
<dbReference type="SUPFAM" id="SSF52058">
    <property type="entry name" value="L domain-like"/>
    <property type="match status" value="1"/>
</dbReference>
<sequence>MKPLESSKVSTKSKVPLLSVVHSDQTDFNHINSDGSFAFGLKNSDTPGAHYHTASGNPKTIVRGRYGSRQPDTGRVEETVYTAGPRGFRARGPKIHRKQSLSQVPRGPIGTPDDPQADPYDDPSYDFQFKTRNYQRREGSDSNGRVNGLYSYIDDVGEKHSVRYSAGSGTGYEVANPVPDAPNTIAYESPLYKTHKQVRGKVAFESGPTGSGQYKLLSVGPDQRRAETTGPDGVTRGSYSYLDDKGVQRTVQYIAGAGIGYKVVQSTVGAGTHRLPQPNFGINHVEQGGDIGDNNNPTYQTAPSGPASDRPPASSGNYDHVARPSASGYDGGSGRPTAPGGYDPPTGPSGSAAQTGSGYPDGGRPTGQGYDEESFDGKRPTTPSSVRPPTSTTDRSPSGIGGDDSNSREKYPPPGLADDPEHELGGYGDDTIIGLVPPKYDFESASGPGSPSDDGADDDQSGSPLSGPFDVGISSGPSGPAPYPSFGESAAPDTNAYNSNDFASFPEVSYDQKKLEDDRKKDWRDFAKDSTIIKNVGDWYVGLAPGASVRAHIQNIDLLPYGGRAPSPGDALRRDTQAQAGQRTDGSDRTKQRQHVIEKNAFKGSFKVNLQNNNIIIIEKDTFKENSEVNLQNNNIRIIEEDAFVTVPYVNLKNNSLRDGIHPNAFKSVTDLILSNNDLSNFDFLQQLQSLRTLNLSYVPYFSRCATPCTVFGMLRSLEILDLSNNGITELPVGIFSGLGSLNVLNLRNNRISYIEYGTFGTFIREQKRSQPTCRILEVDLSNNLITNLDFSLFSSGCVVDRLLLHGNQITKCVRYRCVMSCATTCEMAPHQNRSKVGNVASTKSSSICLLVACLLSSGHLVACWNLRDNNYQGNDAYLGRNTAGYGGEQKQKKQKVSDHRHNRRRYEPAKQIEPSKQGQTPGGAATQRKSQQGTKQARYTLATPHKARRETQQQNRRNHTTHDKRTNGSTAHKRPNNGTNNTQNTTRGPKAQGEINGKKTRQPKQKKAKHAQLAGSYAGATAGAGSGFNYRAPAVYPSATGGYIGSPVAAFPHPWKFGPPSVGGGFGRPNFPWYAPTGYLYRPPVAHLNPDGSYSFSYNTPHSNRDETGDGSGNVAGTYGFQNDGSKHNFSFSAGPDVDLRTNLVQSAGEAARAGNDNPANYAPQSVHTHGGLPQLPGGGFGANVTPNPGVSPSVTNGFSGSGVRDDLGSGDGSDQSSLSVIGLPASGGSDSTDVTPNLVQTRATEANLAGDESTTNRPAGDARNTIIDRTTGQQSAVDRTLPNNPSYQPDSTRLPGGIAQYGTNGNPNGPASDFAPNFGAGNAGFEHANNPAGVSSYTTPTPVSVLGVEQVVGRPANDPSYNVNLQAPQGQGVPFGNAGASWNGLPAAAGRPDGGLGAGAGEGTSYPGFAPNSGSGFGTGNFGQQQPGAFSPAGDLNANNFQYNPSANGGFQSTASGVPVSGGFGGFNSNGAGPGPGANSFGGDITNRAGGAVGAAGAGGRMYQFGYSTPDAVREESADARGNVRGSFAYNNAAGRHDLQYVAGTGTGFRPTGGSLSIPNGLSGGTNTGPGTQFRDGSFGNTATQTGLTGDGRQFGLDGRLSPTNQGQSNSFGATRHTVTRSPQTNVPDSPYPVPDANTFNSSGDGSSYEEGSGQFVAGDNVEQATVSSLSGFTQ</sequence>
<feature type="region of interest" description="Disordered" evidence="4">
    <location>
        <begin position="883"/>
        <end position="1014"/>
    </location>
</feature>
<feature type="region of interest" description="Disordered" evidence="4">
    <location>
        <begin position="84"/>
        <end position="122"/>
    </location>
</feature>
<feature type="compositionally biased region" description="Polar residues" evidence="4">
    <location>
        <begin position="348"/>
        <end position="357"/>
    </location>
</feature>